<accession>A0AAE0MC14</accession>
<reference evidence="3" key="2">
    <citation type="submission" date="2023-06" db="EMBL/GenBank/DDBJ databases">
        <authorList>
            <consortium name="Lawrence Berkeley National Laboratory"/>
            <person name="Haridas S."/>
            <person name="Hensen N."/>
            <person name="Bonometti L."/>
            <person name="Westerberg I."/>
            <person name="Brannstrom I.O."/>
            <person name="Guillou S."/>
            <person name="Cros-Aarteil S."/>
            <person name="Calhoun S."/>
            <person name="Kuo A."/>
            <person name="Mondo S."/>
            <person name="Pangilinan J."/>
            <person name="Riley R."/>
            <person name="Labutti K."/>
            <person name="Andreopoulos B."/>
            <person name="Lipzen A."/>
            <person name="Chen C."/>
            <person name="Yanf M."/>
            <person name="Daum C."/>
            <person name="Ng V."/>
            <person name="Clum A."/>
            <person name="Steindorff A."/>
            <person name="Ohm R."/>
            <person name="Martin F."/>
            <person name="Silar P."/>
            <person name="Natvig D."/>
            <person name="Lalanne C."/>
            <person name="Gautier V."/>
            <person name="Ament-Velasquez S.L."/>
            <person name="Kruys A."/>
            <person name="Hutchinson M.I."/>
            <person name="Powell A.J."/>
            <person name="Barry K."/>
            <person name="Miller A.N."/>
            <person name="Grigoriev I.V."/>
            <person name="Debuchy R."/>
            <person name="Gladieux P."/>
            <person name="Thoren M.H."/>
            <person name="Johannesson H."/>
        </authorList>
    </citation>
    <scope>NUCLEOTIDE SEQUENCE</scope>
    <source>
        <strain evidence="3">CBS 118394</strain>
    </source>
</reference>
<reference evidence="3" key="1">
    <citation type="journal article" date="2023" name="Mol. Phylogenet. Evol.">
        <title>Genome-scale phylogeny and comparative genomics of the fungal order Sordariales.</title>
        <authorList>
            <person name="Hensen N."/>
            <person name="Bonometti L."/>
            <person name="Westerberg I."/>
            <person name="Brannstrom I.O."/>
            <person name="Guillou S."/>
            <person name="Cros-Aarteil S."/>
            <person name="Calhoun S."/>
            <person name="Haridas S."/>
            <person name="Kuo A."/>
            <person name="Mondo S."/>
            <person name="Pangilinan J."/>
            <person name="Riley R."/>
            <person name="LaButti K."/>
            <person name="Andreopoulos B."/>
            <person name="Lipzen A."/>
            <person name="Chen C."/>
            <person name="Yan M."/>
            <person name="Daum C."/>
            <person name="Ng V."/>
            <person name="Clum A."/>
            <person name="Steindorff A."/>
            <person name="Ohm R.A."/>
            <person name="Martin F."/>
            <person name="Silar P."/>
            <person name="Natvig D.O."/>
            <person name="Lalanne C."/>
            <person name="Gautier V."/>
            <person name="Ament-Velasquez S.L."/>
            <person name="Kruys A."/>
            <person name="Hutchinson M.I."/>
            <person name="Powell A.J."/>
            <person name="Barry K."/>
            <person name="Miller A.N."/>
            <person name="Grigoriev I.V."/>
            <person name="Debuchy R."/>
            <person name="Gladieux P."/>
            <person name="Hiltunen Thoren M."/>
            <person name="Johannesson H."/>
        </authorList>
    </citation>
    <scope>NUCLEOTIDE SEQUENCE</scope>
    <source>
        <strain evidence="3">CBS 118394</strain>
    </source>
</reference>
<dbReference type="InterPro" id="IPR010730">
    <property type="entry name" value="HET"/>
</dbReference>
<dbReference type="AlphaFoldDB" id="A0AAE0MC14"/>
<sequence>MELRTVSRSHGNSEGIFPTPNNEDFQIHYQELNATQNEIRLIRLHPDLDPNGLIQCDLIHGVELATPGHDATPELTTDSGCLGSITTSGTPEKTHADLHHVDIESVDQTHREVHSADETGSPPAASDCQDKCRKRYAAISYCAGNPAHTRTILVNGVPFHVFANLAHALDITRDFWAKRPSSSFPGENKKECLLWADQICINQSNLRERSHQVGFMRRIYASAEQTLICLSTACGSGGAEEEINTRGVEWLCQLHRVVDPQGDFYMYYFRLEHYLRTRVRSDRMFADDWLAFYDIFQSPWWTRTWVYQEFISSNKIFFLFGRASVPWPGVSEVLPTLRKYDCSHYGYNDLAVRESQARATVDKVNFFVLSKMKFDRLGPYDLMDLLSQSRHLQSTDSRDRIYAFLGLVRQDYGIVPDYSPGNTITKLLVDVAVKIVSHDRRLDVLSYACAARGPLSQELPSWVPDWTCRECRTISPSPSGKMDKGDLASPRIHHTDIGPALEVQGFCIGTVRDSRKSPGLSFCGIVLHCQSWVSYLHGPVEEDDEMWMLVGARDPLVLRKTGNANSNGVYKLIGEMGWRGRQMNIMGAGSQPLLLI</sequence>
<dbReference type="InterPro" id="IPR052895">
    <property type="entry name" value="HetReg/Transcr_Mod"/>
</dbReference>
<proteinExistence type="predicted"/>
<feature type="domain" description="Heterokaryon incompatibility" evidence="2">
    <location>
        <begin position="136"/>
        <end position="309"/>
    </location>
</feature>
<dbReference type="Pfam" id="PF06985">
    <property type="entry name" value="HET"/>
    <property type="match status" value="1"/>
</dbReference>
<comment type="caution">
    <text evidence="3">The sequence shown here is derived from an EMBL/GenBank/DDBJ whole genome shotgun (WGS) entry which is preliminary data.</text>
</comment>
<evidence type="ECO:0000256" key="1">
    <source>
        <dbReference type="SAM" id="MobiDB-lite"/>
    </source>
</evidence>
<keyword evidence="4" id="KW-1185">Reference proteome</keyword>
<dbReference type="PANTHER" id="PTHR24148">
    <property type="entry name" value="ANKYRIN REPEAT DOMAIN-CONTAINING PROTEIN 39 HOMOLOG-RELATED"/>
    <property type="match status" value="1"/>
</dbReference>
<evidence type="ECO:0000259" key="2">
    <source>
        <dbReference type="Pfam" id="PF06985"/>
    </source>
</evidence>
<protein>
    <submittedName>
        <fullName evidence="3">Heterokaryon incompatibility protein-domain-containing protein</fullName>
    </submittedName>
</protein>
<organism evidence="3 4">
    <name type="scientific">Apodospora peruviana</name>
    <dbReference type="NCBI Taxonomy" id="516989"/>
    <lineage>
        <taxon>Eukaryota</taxon>
        <taxon>Fungi</taxon>
        <taxon>Dikarya</taxon>
        <taxon>Ascomycota</taxon>
        <taxon>Pezizomycotina</taxon>
        <taxon>Sordariomycetes</taxon>
        <taxon>Sordariomycetidae</taxon>
        <taxon>Sordariales</taxon>
        <taxon>Lasiosphaeriaceae</taxon>
        <taxon>Apodospora</taxon>
    </lineage>
</organism>
<name>A0AAE0MC14_9PEZI</name>
<feature type="compositionally biased region" description="Polar residues" evidence="1">
    <location>
        <begin position="1"/>
        <end position="12"/>
    </location>
</feature>
<feature type="region of interest" description="Disordered" evidence="1">
    <location>
        <begin position="1"/>
        <end position="22"/>
    </location>
</feature>
<dbReference type="EMBL" id="JAUEDM010000002">
    <property type="protein sequence ID" value="KAK3326178.1"/>
    <property type="molecule type" value="Genomic_DNA"/>
</dbReference>
<dbReference type="Proteomes" id="UP001283341">
    <property type="component" value="Unassembled WGS sequence"/>
</dbReference>
<evidence type="ECO:0000313" key="3">
    <source>
        <dbReference type="EMBL" id="KAK3326178.1"/>
    </source>
</evidence>
<dbReference type="PANTHER" id="PTHR24148:SF73">
    <property type="entry name" value="HET DOMAIN PROTEIN (AFU_ORTHOLOGUE AFUA_8G01020)"/>
    <property type="match status" value="1"/>
</dbReference>
<evidence type="ECO:0000313" key="4">
    <source>
        <dbReference type="Proteomes" id="UP001283341"/>
    </source>
</evidence>
<gene>
    <name evidence="3" type="ORF">B0H66DRAFT_550218</name>
</gene>